<dbReference type="PANTHER" id="PTHR30353">
    <property type="entry name" value="INNER MEMBRANE PROTEIN DEDA-RELATED"/>
    <property type="match status" value="1"/>
</dbReference>
<protein>
    <recommendedName>
        <fullName evidence="8">VTT domain-containing protein</fullName>
    </recommendedName>
</protein>
<feature type="domain" description="VTT" evidence="8">
    <location>
        <begin position="43"/>
        <end position="168"/>
    </location>
</feature>
<reference evidence="10" key="1">
    <citation type="submission" date="2014-09" db="EMBL/GenBank/DDBJ databases">
        <authorList>
            <person name="Illeghems K.G."/>
        </authorList>
    </citation>
    <scope>NUCLEOTIDE SEQUENCE [LARGE SCALE GENOMIC DNA]</scope>
    <source>
        <strain evidence="10">LMG 23848T</strain>
    </source>
</reference>
<name>A0A0U5F360_9PROT</name>
<evidence type="ECO:0000313" key="9">
    <source>
        <dbReference type="EMBL" id="CEF54168.1"/>
    </source>
</evidence>
<evidence type="ECO:0000259" key="8">
    <source>
        <dbReference type="Pfam" id="PF09335"/>
    </source>
</evidence>
<evidence type="ECO:0000256" key="6">
    <source>
        <dbReference type="ARBA" id="ARBA00023136"/>
    </source>
</evidence>
<keyword evidence="4 7" id="KW-0812">Transmembrane</keyword>
<proteinExistence type="inferred from homology"/>
<evidence type="ECO:0000256" key="2">
    <source>
        <dbReference type="ARBA" id="ARBA00010792"/>
    </source>
</evidence>
<dbReference type="AlphaFoldDB" id="A0A0U5F360"/>
<dbReference type="PATRIC" id="fig|431306.5.peg.598"/>
<gene>
    <name evidence="9" type="ORF">AGA_621</name>
</gene>
<feature type="transmembrane region" description="Helical" evidence="7">
    <location>
        <begin position="24"/>
        <end position="44"/>
    </location>
</feature>
<evidence type="ECO:0000256" key="5">
    <source>
        <dbReference type="ARBA" id="ARBA00022989"/>
    </source>
</evidence>
<evidence type="ECO:0000256" key="7">
    <source>
        <dbReference type="RuleBase" id="RU367016"/>
    </source>
</evidence>
<dbReference type="STRING" id="431306.AGA_621"/>
<keyword evidence="6 7" id="KW-0472">Membrane</keyword>
<dbReference type="EMBL" id="LN609302">
    <property type="protein sequence ID" value="CEF54168.1"/>
    <property type="molecule type" value="Genomic_DNA"/>
</dbReference>
<keyword evidence="5 7" id="KW-1133">Transmembrane helix</keyword>
<feature type="transmembrane region" description="Helical" evidence="7">
    <location>
        <begin position="178"/>
        <end position="201"/>
    </location>
</feature>
<evidence type="ECO:0000256" key="3">
    <source>
        <dbReference type="ARBA" id="ARBA00022475"/>
    </source>
</evidence>
<keyword evidence="3 7" id="KW-1003">Cell membrane</keyword>
<dbReference type="InterPro" id="IPR032818">
    <property type="entry name" value="DedA-like"/>
</dbReference>
<evidence type="ECO:0000256" key="1">
    <source>
        <dbReference type="ARBA" id="ARBA00004651"/>
    </source>
</evidence>
<comment type="subcellular location">
    <subcellularLocation>
        <location evidence="1 7">Cell membrane</location>
        <topology evidence="1 7">Multi-pass membrane protein</topology>
    </subcellularLocation>
</comment>
<feature type="transmembrane region" description="Helical" evidence="7">
    <location>
        <begin position="149"/>
        <end position="172"/>
    </location>
</feature>
<dbReference type="GO" id="GO:0005886">
    <property type="term" value="C:plasma membrane"/>
    <property type="evidence" value="ECO:0007669"/>
    <property type="project" value="UniProtKB-SubCell"/>
</dbReference>
<comment type="similarity">
    <text evidence="2 7">Belongs to the DedA family.</text>
</comment>
<feature type="transmembrane region" description="Helical" evidence="7">
    <location>
        <begin position="121"/>
        <end position="142"/>
    </location>
</feature>
<dbReference type="Proteomes" id="UP000068250">
    <property type="component" value="Chromosome I"/>
</dbReference>
<accession>A0A0U5F360</accession>
<sequence length="227" mass="24734">MSVLLHALESIFSLDYLTTLFTRYGYGVVGVVVMLESMGLPLPAESLLITGAIFCATTHKLQIEGIIIAGVTGAIMGDNLGYMIGHRLGLGLLRKHGPRFGLTPERLLLGRYVFLRHGGPVIFFGRFVAILRMFVAILAGANRMPWHTFLFYNALGGLFWAGGYTLCAYLLGSEIAKLSGWLAVAFGAATLVVIGALVIFIKHNEKRLTEEAMKAAEQDEQLKATFP</sequence>
<feature type="transmembrane region" description="Helical" evidence="7">
    <location>
        <begin position="65"/>
        <end position="84"/>
    </location>
</feature>
<evidence type="ECO:0000313" key="10">
    <source>
        <dbReference type="Proteomes" id="UP000068250"/>
    </source>
</evidence>
<evidence type="ECO:0000256" key="4">
    <source>
        <dbReference type="ARBA" id="ARBA00022692"/>
    </source>
</evidence>
<dbReference type="Pfam" id="PF09335">
    <property type="entry name" value="VTT_dom"/>
    <property type="match status" value="1"/>
</dbReference>
<dbReference type="InterPro" id="IPR032816">
    <property type="entry name" value="VTT_dom"/>
</dbReference>
<dbReference type="PANTHER" id="PTHR30353:SF15">
    <property type="entry name" value="INNER MEMBRANE PROTEIN YABI"/>
    <property type="match status" value="1"/>
</dbReference>
<organism evidence="9 10">
    <name type="scientific">Acetobacter ghanensis</name>
    <dbReference type="NCBI Taxonomy" id="431306"/>
    <lineage>
        <taxon>Bacteria</taxon>
        <taxon>Pseudomonadati</taxon>
        <taxon>Pseudomonadota</taxon>
        <taxon>Alphaproteobacteria</taxon>
        <taxon>Acetobacterales</taxon>
        <taxon>Acetobacteraceae</taxon>
        <taxon>Acetobacter</taxon>
    </lineage>
</organism>